<dbReference type="InterPro" id="IPR046960">
    <property type="entry name" value="PPR_At4g14850-like_plant"/>
</dbReference>
<evidence type="ECO:0000256" key="2">
    <source>
        <dbReference type="ARBA" id="ARBA00022737"/>
    </source>
</evidence>
<dbReference type="EMBL" id="JAPFFL010000017">
    <property type="protein sequence ID" value="KAJ6674117.1"/>
    <property type="molecule type" value="Genomic_DNA"/>
</dbReference>
<dbReference type="PANTHER" id="PTHR47926">
    <property type="entry name" value="PENTATRICOPEPTIDE REPEAT-CONTAINING PROTEIN"/>
    <property type="match status" value="1"/>
</dbReference>
<dbReference type="GO" id="GO:0008270">
    <property type="term" value="F:zinc ion binding"/>
    <property type="evidence" value="ECO:0007669"/>
    <property type="project" value="InterPro"/>
</dbReference>
<dbReference type="Pfam" id="PF14432">
    <property type="entry name" value="DYW_deaminase"/>
    <property type="match status" value="1"/>
</dbReference>
<proteinExistence type="inferred from homology"/>
<dbReference type="InterPro" id="IPR046849">
    <property type="entry name" value="E2_motif"/>
</dbReference>
<dbReference type="Pfam" id="PF01535">
    <property type="entry name" value="PPR"/>
    <property type="match status" value="4"/>
</dbReference>
<name>A0A9Q0SE32_SALVM</name>
<evidence type="ECO:0000256" key="3">
    <source>
        <dbReference type="PROSITE-ProRule" id="PRU00708"/>
    </source>
</evidence>
<dbReference type="FunFam" id="1.25.40.10:FF:000470">
    <property type="entry name" value="Pentatricopeptide repeat-containing protein At5g66520"/>
    <property type="match status" value="1"/>
</dbReference>
<dbReference type="InterPro" id="IPR011990">
    <property type="entry name" value="TPR-like_helical_dom_sf"/>
</dbReference>
<dbReference type="InterPro" id="IPR002885">
    <property type="entry name" value="PPR_rpt"/>
</dbReference>
<feature type="domain" description="DYW" evidence="4">
    <location>
        <begin position="496"/>
        <end position="588"/>
    </location>
</feature>
<gene>
    <name evidence="5" type="ORF">OIU85_013057</name>
</gene>
<dbReference type="InterPro" id="IPR046848">
    <property type="entry name" value="E_motif"/>
</dbReference>
<comment type="caution">
    <text evidence="5">The sequence shown here is derived from an EMBL/GenBank/DDBJ whole genome shotgun (WGS) entry which is preliminary data.</text>
</comment>
<dbReference type="FunFam" id="1.25.40.10:FF:000231">
    <property type="entry name" value="Pentatricopeptide repeat-containing protein chloroplastic"/>
    <property type="match status" value="1"/>
</dbReference>
<dbReference type="GO" id="GO:0009451">
    <property type="term" value="P:RNA modification"/>
    <property type="evidence" value="ECO:0007669"/>
    <property type="project" value="InterPro"/>
</dbReference>
<accession>A0A9Q0SE32</accession>
<reference evidence="5 6" key="1">
    <citation type="journal article" date="2023" name="Int. J. Mol. Sci.">
        <title>De Novo Assembly and Annotation of 11 Diverse Shrub Willow (Salix) Genomes Reveals Novel Gene Organization in Sex-Linked Regions.</title>
        <authorList>
            <person name="Hyden B."/>
            <person name="Feng K."/>
            <person name="Yates T.B."/>
            <person name="Jawdy S."/>
            <person name="Cereghino C."/>
            <person name="Smart L.B."/>
            <person name="Muchero W."/>
        </authorList>
    </citation>
    <scope>NUCLEOTIDE SEQUENCE [LARGE SCALE GENOMIC DNA]</scope>
    <source>
        <tissue evidence="5">Shoot tip</tissue>
    </source>
</reference>
<dbReference type="Pfam" id="PF13041">
    <property type="entry name" value="PPR_2"/>
    <property type="match status" value="1"/>
</dbReference>
<evidence type="ECO:0000256" key="1">
    <source>
        <dbReference type="ARBA" id="ARBA00006643"/>
    </source>
</evidence>
<keyword evidence="2" id="KW-0677">Repeat</keyword>
<dbReference type="Gene3D" id="1.25.40.10">
    <property type="entry name" value="Tetratricopeptide repeat domain"/>
    <property type="match status" value="3"/>
</dbReference>
<organism evidence="5 6">
    <name type="scientific">Salix viminalis</name>
    <name type="common">Common osier</name>
    <name type="synonym">Basket willow</name>
    <dbReference type="NCBI Taxonomy" id="40686"/>
    <lineage>
        <taxon>Eukaryota</taxon>
        <taxon>Viridiplantae</taxon>
        <taxon>Streptophyta</taxon>
        <taxon>Embryophyta</taxon>
        <taxon>Tracheophyta</taxon>
        <taxon>Spermatophyta</taxon>
        <taxon>Magnoliopsida</taxon>
        <taxon>eudicotyledons</taxon>
        <taxon>Gunneridae</taxon>
        <taxon>Pentapetalae</taxon>
        <taxon>rosids</taxon>
        <taxon>fabids</taxon>
        <taxon>Malpighiales</taxon>
        <taxon>Salicaceae</taxon>
        <taxon>Saliceae</taxon>
        <taxon>Salix</taxon>
    </lineage>
</organism>
<dbReference type="PROSITE" id="PS51375">
    <property type="entry name" value="PPR"/>
    <property type="match status" value="1"/>
</dbReference>
<dbReference type="Pfam" id="PF20430">
    <property type="entry name" value="Eplus_motif"/>
    <property type="match status" value="1"/>
</dbReference>
<keyword evidence="6" id="KW-1185">Reference proteome</keyword>
<dbReference type="Proteomes" id="UP001151529">
    <property type="component" value="Chromosome 18"/>
</dbReference>
<dbReference type="AlphaFoldDB" id="A0A9Q0SE32"/>
<dbReference type="GO" id="GO:0031425">
    <property type="term" value="P:chloroplast RNA processing"/>
    <property type="evidence" value="ECO:0007669"/>
    <property type="project" value="UniProtKB-ARBA"/>
</dbReference>
<feature type="repeat" description="PPR" evidence="3">
    <location>
        <begin position="281"/>
        <end position="315"/>
    </location>
</feature>
<evidence type="ECO:0000259" key="4">
    <source>
        <dbReference type="Pfam" id="PF14432"/>
    </source>
</evidence>
<dbReference type="OrthoDB" id="185373at2759"/>
<protein>
    <submittedName>
        <fullName evidence="5">PENTATRICOPEPTIDE REPEAT-CONTAINING PROTEIN</fullName>
    </submittedName>
</protein>
<dbReference type="SUPFAM" id="SSF48452">
    <property type="entry name" value="TPR-like"/>
    <property type="match status" value="1"/>
</dbReference>
<dbReference type="NCBIfam" id="TIGR00756">
    <property type="entry name" value="PPR"/>
    <property type="match status" value="4"/>
</dbReference>
<sequence>MVVVASPVSTLQALSFSDPSPPYKLVHNHPSLTLLSNCKTLQTLKQIHSQIIKTGLHNDHFALSKLIEFCAVSPNGDLSYALSLFKTIRNPNYVIWNHMIRGLSLSESPFLALAYYVHMISSGTEPNEYTFPSVFKSCTKIRGVYEGKQVHAHVLKLGLEHNAFVHTSLINMYAQNGELVNARLVFDKSSMRDAVSFTALITGRMLQSNIDPNDVTFLSILPACANLGALDLGKWVHAYVDKNMKSMTNIVALWTSLIDMYAKCGDIAVAKRIFDSMSPKSLATWNAMISGFAMHGHADTALELFSRMTSEGFVPDDITFVGVLTACKHAGLLSRGRGYFSSMIQDYKVSPKLPHYGCMIDLFGRAGLFDEAETLMKNMEMKPDGAIWCSLLGACRIHRRVELAEFAAKHLFELEPENPSAYVLLSNIYAGAGRWDDVAKIRTRLNDNRIKKVPGCSSIEVDSVVHEFLVSDKVHPQSNEIYKMLDEIDMRLEKAGFVPDTSEVLYDMDEECKEGVLSHHSEKLAIAFGLISTKPGTTIRIMKNLRVCGNCHSATKLISKIFNREIIARDRNRFHHFKDGSCSCKDYW</sequence>
<comment type="similarity">
    <text evidence="1">Belongs to the PPR family. PCMP-H subfamily.</text>
</comment>
<evidence type="ECO:0000313" key="6">
    <source>
        <dbReference type="Proteomes" id="UP001151529"/>
    </source>
</evidence>
<dbReference type="InterPro" id="IPR032867">
    <property type="entry name" value="DYW_dom"/>
</dbReference>
<dbReference type="FunFam" id="1.25.40.10:FF:001050">
    <property type="entry name" value="Pentatricopeptide repeat-containing protein At2g33760"/>
    <property type="match status" value="1"/>
</dbReference>
<dbReference type="GO" id="GO:0003723">
    <property type="term" value="F:RNA binding"/>
    <property type="evidence" value="ECO:0007669"/>
    <property type="project" value="InterPro"/>
</dbReference>
<evidence type="ECO:0000313" key="5">
    <source>
        <dbReference type="EMBL" id="KAJ6674117.1"/>
    </source>
</evidence>
<dbReference type="Pfam" id="PF20431">
    <property type="entry name" value="E_motif"/>
    <property type="match status" value="1"/>
</dbReference>